<gene>
    <name evidence="2" type="ordered locus">Dacet_2737</name>
</gene>
<dbReference type="Pfam" id="PF08241">
    <property type="entry name" value="Methyltransf_11"/>
    <property type="match status" value="1"/>
</dbReference>
<dbReference type="Gene3D" id="3.40.50.150">
    <property type="entry name" value="Vaccinia Virus protein VP39"/>
    <property type="match status" value="1"/>
</dbReference>
<dbReference type="PaxDb" id="522772-Dacet_2737"/>
<evidence type="ECO:0000313" key="2">
    <source>
        <dbReference type="EMBL" id="ADD69491.1"/>
    </source>
</evidence>
<dbReference type="InParanoid" id="D4H5Q0"/>
<dbReference type="Proteomes" id="UP000002012">
    <property type="component" value="Chromosome"/>
</dbReference>
<keyword evidence="3" id="KW-1185">Reference proteome</keyword>
<dbReference type="InterPro" id="IPR029063">
    <property type="entry name" value="SAM-dependent_MTases_sf"/>
</dbReference>
<protein>
    <submittedName>
        <fullName evidence="2">Methyltransferase type 11</fullName>
    </submittedName>
</protein>
<dbReference type="KEGG" id="dap:Dacet_2737"/>
<dbReference type="PANTHER" id="PTHR43591">
    <property type="entry name" value="METHYLTRANSFERASE"/>
    <property type="match status" value="1"/>
</dbReference>
<dbReference type="RefSeq" id="WP_013011984.1">
    <property type="nucleotide sequence ID" value="NC_013943.1"/>
</dbReference>
<proteinExistence type="predicted"/>
<sequence>MGFDRSAENYLRSSDHAVGSDLEYFEKYFAGKKFQKALDIACAAGHFGASFPAELIYTADYSFNMLKTARDSFGFDMPVRTRGEFLPFLSDTFDLVGCRIAMHHFTNPCLFMNDVFRVLKTGGYFVLIDSVVGFEDAELNKIELIRDTTHRRSFKVEEVEGMALAEGFHLEDSDLFYKEHIFDEWARRPNPSEEQYRSTVQAFLDLPDKVKAELRLKADGKNIISYTDKKAVFIFRKST</sequence>
<dbReference type="GO" id="GO:0032259">
    <property type="term" value="P:methylation"/>
    <property type="evidence" value="ECO:0007669"/>
    <property type="project" value="UniProtKB-KW"/>
</dbReference>
<dbReference type="PANTHER" id="PTHR43591:SF24">
    <property type="entry name" value="2-METHOXY-6-POLYPRENYL-1,4-BENZOQUINOL METHYLASE, MITOCHONDRIAL"/>
    <property type="match status" value="1"/>
</dbReference>
<dbReference type="eggNOG" id="COG2226">
    <property type="taxonomic scope" value="Bacteria"/>
</dbReference>
<dbReference type="GO" id="GO:0008757">
    <property type="term" value="F:S-adenosylmethionine-dependent methyltransferase activity"/>
    <property type="evidence" value="ECO:0007669"/>
    <property type="project" value="InterPro"/>
</dbReference>
<dbReference type="CDD" id="cd02440">
    <property type="entry name" value="AdoMet_MTases"/>
    <property type="match status" value="1"/>
</dbReference>
<feature type="domain" description="Methyltransferase type 11" evidence="1">
    <location>
        <begin position="38"/>
        <end position="127"/>
    </location>
</feature>
<keyword evidence="2" id="KW-0808">Transferase</keyword>
<dbReference type="InterPro" id="IPR013216">
    <property type="entry name" value="Methyltransf_11"/>
</dbReference>
<dbReference type="SUPFAM" id="SSF53335">
    <property type="entry name" value="S-adenosyl-L-methionine-dependent methyltransferases"/>
    <property type="match status" value="1"/>
</dbReference>
<dbReference type="AlphaFoldDB" id="D4H5Q0"/>
<dbReference type="HOGENOM" id="CLU_037990_10_0_0"/>
<dbReference type="OrthoDB" id="9787738at2"/>
<keyword evidence="2" id="KW-0489">Methyltransferase</keyword>
<dbReference type="STRING" id="522772.Dacet_2737"/>
<evidence type="ECO:0000259" key="1">
    <source>
        <dbReference type="Pfam" id="PF08241"/>
    </source>
</evidence>
<dbReference type="EMBL" id="CP001968">
    <property type="protein sequence ID" value="ADD69491.1"/>
    <property type="molecule type" value="Genomic_DNA"/>
</dbReference>
<name>D4H5Q0_DENA2</name>
<organism evidence="2 3">
    <name type="scientific">Denitrovibrio acetiphilus (strain DSM 12809 / NBRC 114555 / N2460)</name>
    <dbReference type="NCBI Taxonomy" id="522772"/>
    <lineage>
        <taxon>Bacteria</taxon>
        <taxon>Pseudomonadati</taxon>
        <taxon>Deferribacterota</taxon>
        <taxon>Deferribacteres</taxon>
        <taxon>Deferribacterales</taxon>
        <taxon>Geovibrionaceae</taxon>
        <taxon>Denitrovibrio</taxon>
    </lineage>
</organism>
<evidence type="ECO:0000313" key="3">
    <source>
        <dbReference type="Proteomes" id="UP000002012"/>
    </source>
</evidence>
<reference evidence="2 3" key="1">
    <citation type="journal article" date="2010" name="Stand. Genomic Sci.">
        <title>Complete genome sequence of Denitrovibrio acetiphilus type strain (N2460).</title>
        <authorList>
            <person name="Kiss H."/>
            <person name="Lang E."/>
            <person name="Lapidus A."/>
            <person name="Copeland A."/>
            <person name="Nolan M."/>
            <person name="Glavina Del Rio T."/>
            <person name="Chen F."/>
            <person name="Lucas S."/>
            <person name="Tice H."/>
            <person name="Cheng J.F."/>
            <person name="Han C."/>
            <person name="Goodwin L."/>
            <person name="Pitluck S."/>
            <person name="Liolios K."/>
            <person name="Pati A."/>
            <person name="Ivanova N."/>
            <person name="Mavromatis K."/>
            <person name="Chen A."/>
            <person name="Palaniappan K."/>
            <person name="Land M."/>
            <person name="Hauser L."/>
            <person name="Chang Y.J."/>
            <person name="Jeffries C.D."/>
            <person name="Detter J.C."/>
            <person name="Brettin T."/>
            <person name="Spring S."/>
            <person name="Rohde M."/>
            <person name="Goker M."/>
            <person name="Woyke T."/>
            <person name="Bristow J."/>
            <person name="Eisen J.A."/>
            <person name="Markowitz V."/>
            <person name="Hugenholtz P."/>
            <person name="Kyrpides N.C."/>
            <person name="Klenk H.P."/>
        </authorList>
    </citation>
    <scope>NUCLEOTIDE SEQUENCE [LARGE SCALE GENOMIC DNA]</scope>
    <source>
        <strain evidence="3">DSM 12809 / NBRC 114555 / N2460</strain>
    </source>
</reference>
<accession>D4H5Q0</accession>